<reference evidence="7 8" key="2">
    <citation type="submission" date="2018-07" db="EMBL/GenBank/DDBJ databases">
        <title>Pontibacter sp. 2b14 genomic sequence and assembly.</title>
        <authorList>
            <person name="Du Z.-J."/>
        </authorList>
    </citation>
    <scope>NUCLEOTIDE SEQUENCE [LARGE SCALE GENOMIC DNA]</scope>
    <source>
        <strain evidence="7 8">2b14</strain>
    </source>
</reference>
<dbReference type="InterPro" id="IPR015421">
    <property type="entry name" value="PyrdxlP-dep_Trfase_major"/>
</dbReference>
<dbReference type="InterPro" id="IPR051326">
    <property type="entry name" value="Kynurenine-oxoglutarate_AT"/>
</dbReference>
<dbReference type="OrthoDB" id="1489696at2"/>
<dbReference type="PANTHER" id="PTHR43807:SF20">
    <property type="entry name" value="FI04487P"/>
    <property type="match status" value="1"/>
</dbReference>
<dbReference type="GO" id="GO:0030170">
    <property type="term" value="F:pyridoxal phosphate binding"/>
    <property type="evidence" value="ECO:0007669"/>
    <property type="project" value="InterPro"/>
</dbReference>
<evidence type="ECO:0000256" key="2">
    <source>
        <dbReference type="ARBA" id="ARBA00007441"/>
    </source>
</evidence>
<reference evidence="7 8" key="1">
    <citation type="submission" date="2018-06" db="EMBL/GenBank/DDBJ databases">
        <authorList>
            <person name="Liu Z.-W."/>
        </authorList>
    </citation>
    <scope>NUCLEOTIDE SEQUENCE [LARGE SCALE GENOMIC DNA]</scope>
    <source>
        <strain evidence="7 8">2b14</strain>
    </source>
</reference>
<comment type="similarity">
    <text evidence="2">Belongs to the class-I pyridoxal-phosphate-dependent aminotransferase family.</text>
</comment>
<dbReference type="InterPro" id="IPR015422">
    <property type="entry name" value="PyrdxlP-dep_Trfase_small"/>
</dbReference>
<dbReference type="Gene3D" id="3.90.1150.10">
    <property type="entry name" value="Aspartate Aminotransferase, domain 1"/>
    <property type="match status" value="1"/>
</dbReference>
<feature type="domain" description="Aminotransferase class I/classII large" evidence="6">
    <location>
        <begin position="29"/>
        <end position="378"/>
    </location>
</feature>
<dbReference type="Proteomes" id="UP000251692">
    <property type="component" value="Unassembled WGS sequence"/>
</dbReference>
<dbReference type="SUPFAM" id="SSF53383">
    <property type="entry name" value="PLP-dependent transferases"/>
    <property type="match status" value="1"/>
</dbReference>
<comment type="cofactor">
    <cofactor evidence="1">
        <name>pyridoxal 5'-phosphate</name>
        <dbReference type="ChEBI" id="CHEBI:597326"/>
    </cofactor>
</comment>
<sequence length="382" mass="42782">MKTYPESKLPDVGTSIFAVMSGLANEQQAINLSQGFPDFNCPEPLMQLVTKYMHEGHNQYAPMPGVLKLREKISLKTDLLYGYLPNPDTEITVTSGATEALFAAIMAVVTPGDEVIVLEPCYDSYAPAIRLSGGTPVYVPLSLPDFSVDWDLVKSRISSRTRLLIINTPHNPTGAVMTKQDMDTLANLLDGTDILLISDEVYEHMVFDGQQHHSALQHPGLRERSFVISSFGKTYHTTGWKIGYAIAPPILTAELRKMHQFLTFCSVTPLQLAIADFMDDQQHYLTLPDFYQAKRDYFCEQLKGSNLEIIPSAGTYFQLAKYDRISDKYDLEYAKQLVHEIGVAAVPVSAFYHDKTDHKLLRFCFAKSENTLKAAADQLKKL</sequence>
<evidence type="ECO:0000256" key="5">
    <source>
        <dbReference type="ARBA" id="ARBA00022898"/>
    </source>
</evidence>
<keyword evidence="4 7" id="KW-0808">Transferase</keyword>
<dbReference type="FunFam" id="3.40.640.10:FF:000033">
    <property type="entry name" value="Aspartate aminotransferase"/>
    <property type="match status" value="1"/>
</dbReference>
<dbReference type="NCBIfam" id="NF006569">
    <property type="entry name" value="PRK09082.1"/>
    <property type="match status" value="1"/>
</dbReference>
<dbReference type="GO" id="GO:0005737">
    <property type="term" value="C:cytoplasm"/>
    <property type="evidence" value="ECO:0007669"/>
    <property type="project" value="TreeGrafter"/>
</dbReference>
<accession>A0A364RIF0</accession>
<gene>
    <name evidence="7" type="ORF">DP923_02870</name>
</gene>
<dbReference type="EMBL" id="QMDV01000001">
    <property type="protein sequence ID" value="RAU84018.1"/>
    <property type="molecule type" value="Genomic_DNA"/>
</dbReference>
<evidence type="ECO:0000259" key="6">
    <source>
        <dbReference type="Pfam" id="PF00155"/>
    </source>
</evidence>
<dbReference type="InterPro" id="IPR004839">
    <property type="entry name" value="Aminotransferase_I/II_large"/>
</dbReference>
<dbReference type="InterPro" id="IPR015424">
    <property type="entry name" value="PyrdxlP-dep_Trfase"/>
</dbReference>
<keyword evidence="8" id="KW-1185">Reference proteome</keyword>
<keyword evidence="5" id="KW-0663">Pyridoxal phosphate</keyword>
<evidence type="ECO:0000256" key="1">
    <source>
        <dbReference type="ARBA" id="ARBA00001933"/>
    </source>
</evidence>
<organism evidence="7 8">
    <name type="scientific">Pontibacter arcticus</name>
    <dbReference type="NCBI Taxonomy" id="2080288"/>
    <lineage>
        <taxon>Bacteria</taxon>
        <taxon>Pseudomonadati</taxon>
        <taxon>Bacteroidota</taxon>
        <taxon>Cytophagia</taxon>
        <taxon>Cytophagales</taxon>
        <taxon>Hymenobacteraceae</taxon>
        <taxon>Pontibacter</taxon>
    </lineage>
</organism>
<comment type="caution">
    <text evidence="7">The sequence shown here is derived from an EMBL/GenBank/DDBJ whole genome shotgun (WGS) entry which is preliminary data.</text>
</comment>
<dbReference type="Gene3D" id="3.40.640.10">
    <property type="entry name" value="Type I PLP-dependent aspartate aminotransferase-like (Major domain)"/>
    <property type="match status" value="1"/>
</dbReference>
<dbReference type="Pfam" id="PF00155">
    <property type="entry name" value="Aminotran_1_2"/>
    <property type="match status" value="1"/>
</dbReference>
<name>A0A364RIF0_9BACT</name>
<protein>
    <submittedName>
        <fullName evidence="7">Aminotransferase</fullName>
    </submittedName>
</protein>
<evidence type="ECO:0000256" key="3">
    <source>
        <dbReference type="ARBA" id="ARBA00022576"/>
    </source>
</evidence>
<evidence type="ECO:0000313" key="7">
    <source>
        <dbReference type="EMBL" id="RAU84018.1"/>
    </source>
</evidence>
<dbReference type="CDD" id="cd00609">
    <property type="entry name" value="AAT_like"/>
    <property type="match status" value="1"/>
</dbReference>
<dbReference type="PANTHER" id="PTHR43807">
    <property type="entry name" value="FI04487P"/>
    <property type="match status" value="1"/>
</dbReference>
<dbReference type="RefSeq" id="WP_112304163.1">
    <property type="nucleotide sequence ID" value="NZ_QMDV01000001.1"/>
</dbReference>
<dbReference type="AlphaFoldDB" id="A0A364RIF0"/>
<dbReference type="NCBIfam" id="NF009079">
    <property type="entry name" value="PRK12414.1"/>
    <property type="match status" value="1"/>
</dbReference>
<keyword evidence="3 7" id="KW-0032">Aminotransferase</keyword>
<dbReference type="GO" id="GO:0016212">
    <property type="term" value="F:kynurenine-oxoglutarate transaminase activity"/>
    <property type="evidence" value="ECO:0007669"/>
    <property type="project" value="TreeGrafter"/>
</dbReference>
<evidence type="ECO:0000313" key="8">
    <source>
        <dbReference type="Proteomes" id="UP000251692"/>
    </source>
</evidence>
<evidence type="ECO:0000256" key="4">
    <source>
        <dbReference type="ARBA" id="ARBA00022679"/>
    </source>
</evidence>
<proteinExistence type="inferred from homology"/>